<dbReference type="NCBIfam" id="TIGR00045">
    <property type="entry name" value="glycerate kinase"/>
    <property type="match status" value="1"/>
</dbReference>
<dbReference type="Gene3D" id="3.90.1510.10">
    <property type="entry name" value="Glycerate kinase, domain 2"/>
    <property type="match status" value="1"/>
</dbReference>
<dbReference type="PANTHER" id="PTHR21599">
    <property type="entry name" value="GLYCERATE KINASE"/>
    <property type="match status" value="1"/>
</dbReference>
<proteinExistence type="inferred from homology"/>
<comment type="similarity">
    <text evidence="1 4">Belongs to the glycerate kinase type-1 family.</text>
</comment>
<dbReference type="GO" id="GO:0031388">
    <property type="term" value="P:organic acid phosphorylation"/>
    <property type="evidence" value="ECO:0007669"/>
    <property type="project" value="UniProtKB-UniRule"/>
</dbReference>
<dbReference type="Proteomes" id="UP000234328">
    <property type="component" value="Unassembled WGS sequence"/>
</dbReference>
<evidence type="ECO:0000256" key="3">
    <source>
        <dbReference type="ARBA" id="ARBA00022777"/>
    </source>
</evidence>
<dbReference type="RefSeq" id="WP_102069791.1">
    <property type="nucleotide sequence ID" value="NZ_PDNV01000005.1"/>
</dbReference>
<organism evidence="5 6">
    <name type="scientific">Pollutimonas nitritireducens</name>
    <dbReference type="NCBI Taxonomy" id="2045209"/>
    <lineage>
        <taxon>Bacteria</taxon>
        <taxon>Pseudomonadati</taxon>
        <taxon>Pseudomonadota</taxon>
        <taxon>Betaproteobacteria</taxon>
        <taxon>Burkholderiales</taxon>
        <taxon>Alcaligenaceae</taxon>
        <taxon>Pollutimonas</taxon>
    </lineage>
</organism>
<evidence type="ECO:0000256" key="2">
    <source>
        <dbReference type="ARBA" id="ARBA00022679"/>
    </source>
</evidence>
<evidence type="ECO:0000313" key="6">
    <source>
        <dbReference type="Proteomes" id="UP000234328"/>
    </source>
</evidence>
<dbReference type="PANTHER" id="PTHR21599:SF0">
    <property type="entry name" value="GLYCERATE KINASE"/>
    <property type="match status" value="1"/>
</dbReference>
<sequence>MRVVIAPDSFKESLSAWDVAQAIAAGVRDAEPEADIMCVPMADGGEGSLDAVLAATSGERRCARVRNANDQVCEASWAWLGNGTAFIEMAAAAGLEQIPAAQRRPLQATSYGVGQLIHQALDAGARHIVLGLGGSASNDAGAGLLQALGASLLDDSGNELPLGGAALKRLARIGLEGLDRRLSDVSFEIAVDVDNPLCGPRGASAIFGPQKGASADDVAVLDDALLHFAQICAAQLGKDEKNTPGMGAAGGLGFAVKTCFDASFRPGVELIAELSGLVEALDATDLVFTGEGRMDAQTLLGKTPAGVARYASRLGIPVIAIAGSLGEGYEALYEIGITAAFSLVPGPITLEDACQNTSAFLRQRASDCTRLWLAARRFNEAAQVTEAGQS</sequence>
<accession>A0A2N4UH24</accession>
<dbReference type="PIRSF" id="PIRSF006078">
    <property type="entry name" value="GlxK"/>
    <property type="match status" value="1"/>
</dbReference>
<dbReference type="EMBL" id="PDNV01000005">
    <property type="protein sequence ID" value="PLC54333.1"/>
    <property type="molecule type" value="Genomic_DNA"/>
</dbReference>
<protein>
    <submittedName>
        <fullName evidence="5">Glycerate kinase</fullName>
    </submittedName>
</protein>
<reference evidence="5 6" key="1">
    <citation type="submission" date="2017-10" db="EMBL/GenBank/DDBJ databases">
        <title>Two draft genome sequences of Pusillimonas sp. strains isolated from a nitrate- and radionuclide-contaminated groundwater in Russia.</title>
        <authorList>
            <person name="Grouzdev D.S."/>
            <person name="Tourova T.P."/>
            <person name="Goeva M.A."/>
            <person name="Babich T.L."/>
            <person name="Sokolova D.S."/>
            <person name="Abdullin R."/>
            <person name="Poltaraus A.B."/>
            <person name="Toshchakov S.V."/>
            <person name="Nazina T.N."/>
        </authorList>
    </citation>
    <scope>NUCLEOTIDE SEQUENCE [LARGE SCALE GENOMIC DNA]</scope>
    <source>
        <strain evidence="5 6">JR1/69-2-13</strain>
    </source>
</reference>
<evidence type="ECO:0000313" key="5">
    <source>
        <dbReference type="EMBL" id="PLC54333.1"/>
    </source>
</evidence>
<dbReference type="AlphaFoldDB" id="A0A2N4UH24"/>
<keyword evidence="6" id="KW-1185">Reference proteome</keyword>
<name>A0A2N4UH24_9BURK</name>
<comment type="caution">
    <text evidence="5">The sequence shown here is derived from an EMBL/GenBank/DDBJ whole genome shotgun (WGS) entry which is preliminary data.</text>
</comment>
<keyword evidence="2 4" id="KW-0808">Transferase</keyword>
<dbReference type="InterPro" id="IPR036129">
    <property type="entry name" value="Glycerate_kinase_sf"/>
</dbReference>
<dbReference type="SUPFAM" id="SSF110738">
    <property type="entry name" value="Glycerate kinase I"/>
    <property type="match status" value="1"/>
</dbReference>
<evidence type="ECO:0000256" key="4">
    <source>
        <dbReference type="PIRNR" id="PIRNR006078"/>
    </source>
</evidence>
<dbReference type="OrthoDB" id="9774290at2"/>
<dbReference type="Gene3D" id="3.40.50.10350">
    <property type="entry name" value="Glycerate kinase, domain 1"/>
    <property type="match status" value="1"/>
</dbReference>
<dbReference type="InterPro" id="IPR018193">
    <property type="entry name" value="Glyc_kinase_flavodox-like_fold"/>
</dbReference>
<dbReference type="InterPro" id="IPR018197">
    <property type="entry name" value="Glycerate_kinase_RE-like"/>
</dbReference>
<dbReference type="GO" id="GO:0008887">
    <property type="term" value="F:glycerate kinase activity"/>
    <property type="evidence" value="ECO:0007669"/>
    <property type="project" value="UniProtKB-UniRule"/>
</dbReference>
<dbReference type="Pfam" id="PF02595">
    <property type="entry name" value="Gly_kinase"/>
    <property type="match status" value="1"/>
</dbReference>
<evidence type="ECO:0000256" key="1">
    <source>
        <dbReference type="ARBA" id="ARBA00006284"/>
    </source>
</evidence>
<keyword evidence="3 4" id="KW-0418">Kinase</keyword>
<gene>
    <name evidence="5" type="ORF">CR155_09535</name>
</gene>
<dbReference type="InterPro" id="IPR004381">
    <property type="entry name" value="Glycerate_kinase"/>
</dbReference>